<comment type="caution">
    <text evidence="2">The sequence shown here is derived from an EMBL/GenBank/DDBJ whole genome shotgun (WGS) entry which is preliminary data.</text>
</comment>
<dbReference type="EMBL" id="MOKI01000023">
    <property type="protein sequence ID" value="OJR54970.1"/>
    <property type="molecule type" value="Genomic_DNA"/>
</dbReference>
<dbReference type="RefSeq" id="WP_029701796.1">
    <property type="nucleotide sequence ID" value="NZ_AP027414.1"/>
</dbReference>
<evidence type="ECO:0000313" key="3">
    <source>
        <dbReference type="Proteomes" id="UP000184277"/>
    </source>
</evidence>
<reference evidence="2 3" key="1">
    <citation type="submission" date="2016-10" db="EMBL/GenBank/DDBJ databases">
        <title>Comprehensive resistome analysis reveals the prevalence of NDM and MCR-1 in Chinese poultry production.</title>
        <authorList>
            <person name="Wang Y."/>
            <person name="Zhang R."/>
            <person name="Li J."/>
            <person name="Wu Z."/>
            <person name="Wenjuan Y."/>
            <person name="Schwarz S."/>
            <person name="Tyrrell J."/>
            <person name="Zheng Y."/>
            <person name="Wang S."/>
            <person name="Shen Z."/>
            <person name="Liu Z."/>
            <person name="Lei L."/>
            <person name="Li M."/>
            <person name="Zhang Q."/>
            <person name="Wu C."/>
            <person name="Zhang Q."/>
            <person name="Wu Y."/>
            <person name="Walsh T."/>
            <person name="Shen J."/>
        </authorList>
    </citation>
    <scope>NUCLEOTIDE SEQUENCE [LARGE SCALE GENOMIC DNA]</scope>
    <source>
        <strain evidence="2 3">570</strain>
    </source>
</reference>
<evidence type="ECO:0000313" key="2">
    <source>
        <dbReference type="EMBL" id="OJR54970.1"/>
    </source>
</evidence>
<proteinExistence type="predicted"/>
<accession>A0A1C0Y119</accession>
<dbReference type="AlphaFoldDB" id="A0A1C0Y119"/>
<gene>
    <name evidence="2" type="ORF">BK383_10315</name>
</gene>
<dbReference type="Proteomes" id="UP000184277">
    <property type="component" value="Unassembled WGS sequence"/>
</dbReference>
<sequence length="95" mass="10995">MIKPRKSVKAPEVKDPDLERRIEDFASKADLVPGEQPEDNKVLDKDAPRDFKSIRVGFNEYEYQVLDALSKKHNRSKLNMIRHAILMLAESEDTK</sequence>
<protein>
    <submittedName>
        <fullName evidence="2">Uncharacterized protein</fullName>
    </submittedName>
</protein>
<evidence type="ECO:0000256" key="1">
    <source>
        <dbReference type="SAM" id="MobiDB-lite"/>
    </source>
</evidence>
<feature type="region of interest" description="Disordered" evidence="1">
    <location>
        <begin position="26"/>
        <end position="46"/>
    </location>
</feature>
<name>A0A1C0Y119_ECOLX</name>
<organism evidence="2 3">
    <name type="scientific">Escherichia coli</name>
    <dbReference type="NCBI Taxonomy" id="562"/>
    <lineage>
        <taxon>Bacteria</taxon>
        <taxon>Pseudomonadati</taxon>
        <taxon>Pseudomonadota</taxon>
        <taxon>Gammaproteobacteria</taxon>
        <taxon>Enterobacterales</taxon>
        <taxon>Enterobacteriaceae</taxon>
        <taxon>Escherichia</taxon>
    </lineage>
</organism>